<keyword evidence="1" id="KW-0255">Endonuclease</keyword>
<keyword evidence="1" id="KW-0378">Hydrolase</keyword>
<keyword evidence="1" id="KW-0540">Nuclease</keyword>
<organism evidence="1 2">
    <name type="scientific">Dyella acidisoli</name>
    <dbReference type="NCBI Taxonomy" id="1867834"/>
    <lineage>
        <taxon>Bacteria</taxon>
        <taxon>Pseudomonadati</taxon>
        <taxon>Pseudomonadota</taxon>
        <taxon>Gammaproteobacteria</taxon>
        <taxon>Lysobacterales</taxon>
        <taxon>Rhodanobacteraceae</taxon>
        <taxon>Dyella</taxon>
    </lineage>
</organism>
<comment type="caution">
    <text evidence="1">The sequence shown here is derived from an EMBL/GenBank/DDBJ whole genome shotgun (WGS) entry which is preliminary data.</text>
</comment>
<accession>A0ABQ5XPE0</accession>
<proteinExistence type="predicted"/>
<dbReference type="Pfam" id="PF05944">
    <property type="entry name" value="Phage_term_smal"/>
    <property type="match status" value="1"/>
</dbReference>
<reference evidence="2" key="1">
    <citation type="journal article" date="2019" name="Int. J. Syst. Evol. Microbiol.">
        <title>The Global Catalogue of Microorganisms (GCM) 10K type strain sequencing project: providing services to taxonomists for standard genome sequencing and annotation.</title>
        <authorList>
            <consortium name="The Broad Institute Genomics Platform"/>
            <consortium name="The Broad Institute Genome Sequencing Center for Infectious Disease"/>
            <person name="Wu L."/>
            <person name="Ma J."/>
        </authorList>
    </citation>
    <scope>NUCLEOTIDE SEQUENCE [LARGE SCALE GENOMIC DNA]</scope>
    <source>
        <strain evidence="2">NBRC 111980</strain>
    </source>
</reference>
<dbReference type="Proteomes" id="UP001156670">
    <property type="component" value="Unassembled WGS sequence"/>
</dbReference>
<dbReference type="GO" id="GO:0004519">
    <property type="term" value="F:endonuclease activity"/>
    <property type="evidence" value="ECO:0007669"/>
    <property type="project" value="UniProtKB-KW"/>
</dbReference>
<evidence type="ECO:0000313" key="1">
    <source>
        <dbReference type="EMBL" id="GLQ93468.1"/>
    </source>
</evidence>
<keyword evidence="2" id="KW-1185">Reference proteome</keyword>
<dbReference type="RefSeq" id="WP_284321181.1">
    <property type="nucleotide sequence ID" value="NZ_BSOB01000018.1"/>
</dbReference>
<dbReference type="EMBL" id="BSOB01000018">
    <property type="protein sequence ID" value="GLQ93468.1"/>
    <property type="molecule type" value="Genomic_DNA"/>
</dbReference>
<evidence type="ECO:0000313" key="2">
    <source>
        <dbReference type="Proteomes" id="UP001156670"/>
    </source>
</evidence>
<gene>
    <name evidence="1" type="primary">M</name>
    <name evidence="1" type="ORF">GCM10007901_24190</name>
</gene>
<name>A0ABQ5XPE0_9GAMM</name>
<protein>
    <submittedName>
        <fullName evidence="1">Terminase endonuclease subunit</fullName>
    </submittedName>
</protein>
<dbReference type="InterPro" id="IPR010270">
    <property type="entry name" value="Phage_P2_GpM"/>
</dbReference>
<sequence>MTSPAMRHRERVLAAQAASLAASTGAQQLTGSAYDLMLAKLAEDKRVLKSIQSIQQKIAVKRQRLPEYAAWIAGVLEADQPVQDDVFATLMVWHIDTGALESALDMAAHLLKHDLKLPEHYQRDVATLVVEEIADQSEKPGTTVTVDQLLRVGQLTDGRDMPDEVRAKLHKAIGFALRDTVPTQALDHLQHALRLNPRLGIKTEISKLQKQLVSAT</sequence>